<dbReference type="EMBL" id="FRAJ01000019">
    <property type="protein sequence ID" value="SHK45774.1"/>
    <property type="molecule type" value="Genomic_DNA"/>
</dbReference>
<gene>
    <name evidence="2" type="ORF">SAMN02745883_02090</name>
</gene>
<evidence type="ECO:0000313" key="3">
    <source>
        <dbReference type="Proteomes" id="UP000184082"/>
    </source>
</evidence>
<sequence length="63" mass="7167">MKITKDTYVFEALRMNPNSKEILEKNKMGSILCFVSQLDTLEEAADRHGIDLSKLLKLLNEGI</sequence>
<reference evidence="2 3" key="1">
    <citation type="submission" date="2016-11" db="EMBL/GenBank/DDBJ databases">
        <authorList>
            <person name="Jaros S."/>
            <person name="Januszkiewicz K."/>
            <person name="Wedrychowicz H."/>
        </authorList>
    </citation>
    <scope>NUCLEOTIDE SEQUENCE [LARGE SCALE GENOMIC DNA]</scope>
    <source>
        <strain evidence="2 3">DSM 14501</strain>
    </source>
</reference>
<proteinExistence type="predicted"/>
<dbReference type="Pfam" id="PF08984">
    <property type="entry name" value="DUF1858"/>
    <property type="match status" value="1"/>
</dbReference>
<dbReference type="InterPro" id="IPR015077">
    <property type="entry name" value="DUF1858"/>
</dbReference>
<dbReference type="PANTHER" id="PTHR39341:SF1">
    <property type="entry name" value="DUF1858 DOMAIN-CONTAINING PROTEIN"/>
    <property type="match status" value="1"/>
</dbReference>
<dbReference type="NCBIfam" id="TIGR03980">
    <property type="entry name" value="prismane_assoc"/>
    <property type="match status" value="1"/>
</dbReference>
<dbReference type="PANTHER" id="PTHR39341">
    <property type="entry name" value="BSL7085 PROTEIN"/>
    <property type="match status" value="1"/>
</dbReference>
<accession>A0A1M6SLV8</accession>
<protein>
    <submittedName>
        <fullName evidence="2">Hybrid cluster protein-associated redox disulfide domain-containing protein</fullName>
    </submittedName>
</protein>
<dbReference type="InterPro" id="IPR023883">
    <property type="entry name" value="CHP03980_redox-disulphide"/>
</dbReference>
<dbReference type="InterPro" id="IPR038062">
    <property type="entry name" value="ScdA-like_N_sf"/>
</dbReference>
<keyword evidence="3" id="KW-1185">Reference proteome</keyword>
<dbReference type="STRING" id="1121266.SAMN02745883_02090"/>
<dbReference type="RefSeq" id="WP_072968290.1">
    <property type="nucleotide sequence ID" value="NZ_FRAJ01000019.1"/>
</dbReference>
<dbReference type="SUPFAM" id="SSF140683">
    <property type="entry name" value="SP0561-like"/>
    <property type="match status" value="1"/>
</dbReference>
<organism evidence="2 3">
    <name type="scientific">Caminicella sporogenes DSM 14501</name>
    <dbReference type="NCBI Taxonomy" id="1121266"/>
    <lineage>
        <taxon>Bacteria</taxon>
        <taxon>Bacillati</taxon>
        <taxon>Bacillota</taxon>
        <taxon>Clostridia</taxon>
        <taxon>Peptostreptococcales</taxon>
        <taxon>Caminicellaceae</taxon>
        <taxon>Caminicella</taxon>
    </lineage>
</organism>
<dbReference type="AlphaFoldDB" id="A0A1M6SLV8"/>
<dbReference type="Gene3D" id="1.10.3910.10">
    <property type="entry name" value="SP0561-like"/>
    <property type="match status" value="1"/>
</dbReference>
<name>A0A1M6SLV8_9FIRM</name>
<dbReference type="Proteomes" id="UP000184082">
    <property type="component" value="Unassembled WGS sequence"/>
</dbReference>
<feature type="domain" description="DUF1858" evidence="1">
    <location>
        <begin position="3"/>
        <end position="56"/>
    </location>
</feature>
<evidence type="ECO:0000313" key="2">
    <source>
        <dbReference type="EMBL" id="SHK45774.1"/>
    </source>
</evidence>
<evidence type="ECO:0000259" key="1">
    <source>
        <dbReference type="Pfam" id="PF08984"/>
    </source>
</evidence>